<dbReference type="EMBL" id="JARKIB010000027">
    <property type="protein sequence ID" value="KAJ7764833.1"/>
    <property type="molecule type" value="Genomic_DNA"/>
</dbReference>
<name>A0AAD7NJV4_9AGAR</name>
<evidence type="ECO:0000313" key="2">
    <source>
        <dbReference type="Proteomes" id="UP001215598"/>
    </source>
</evidence>
<accession>A0AAD7NJV4</accession>
<keyword evidence="2" id="KW-1185">Reference proteome</keyword>
<evidence type="ECO:0008006" key="3">
    <source>
        <dbReference type="Google" id="ProtNLM"/>
    </source>
</evidence>
<dbReference type="AlphaFoldDB" id="A0AAD7NJV4"/>
<dbReference type="Proteomes" id="UP001215598">
    <property type="component" value="Unassembled WGS sequence"/>
</dbReference>
<dbReference type="InterPro" id="IPR032675">
    <property type="entry name" value="LRR_dom_sf"/>
</dbReference>
<organism evidence="1 2">
    <name type="scientific">Mycena metata</name>
    <dbReference type="NCBI Taxonomy" id="1033252"/>
    <lineage>
        <taxon>Eukaryota</taxon>
        <taxon>Fungi</taxon>
        <taxon>Dikarya</taxon>
        <taxon>Basidiomycota</taxon>
        <taxon>Agaricomycotina</taxon>
        <taxon>Agaricomycetes</taxon>
        <taxon>Agaricomycetidae</taxon>
        <taxon>Agaricales</taxon>
        <taxon>Marasmiineae</taxon>
        <taxon>Mycenaceae</taxon>
        <taxon>Mycena</taxon>
    </lineage>
</organism>
<comment type="caution">
    <text evidence="1">The sequence shown here is derived from an EMBL/GenBank/DDBJ whole genome shotgun (WGS) entry which is preliminary data.</text>
</comment>
<reference evidence="1" key="1">
    <citation type="submission" date="2023-03" db="EMBL/GenBank/DDBJ databases">
        <title>Massive genome expansion in bonnet fungi (Mycena s.s.) driven by repeated elements and novel gene families across ecological guilds.</title>
        <authorList>
            <consortium name="Lawrence Berkeley National Laboratory"/>
            <person name="Harder C.B."/>
            <person name="Miyauchi S."/>
            <person name="Viragh M."/>
            <person name="Kuo A."/>
            <person name="Thoen E."/>
            <person name="Andreopoulos B."/>
            <person name="Lu D."/>
            <person name="Skrede I."/>
            <person name="Drula E."/>
            <person name="Henrissat B."/>
            <person name="Morin E."/>
            <person name="Kohler A."/>
            <person name="Barry K."/>
            <person name="LaButti K."/>
            <person name="Morin E."/>
            <person name="Salamov A."/>
            <person name="Lipzen A."/>
            <person name="Mereny Z."/>
            <person name="Hegedus B."/>
            <person name="Baldrian P."/>
            <person name="Stursova M."/>
            <person name="Weitz H."/>
            <person name="Taylor A."/>
            <person name="Grigoriev I.V."/>
            <person name="Nagy L.G."/>
            <person name="Martin F."/>
            <person name="Kauserud H."/>
        </authorList>
    </citation>
    <scope>NUCLEOTIDE SEQUENCE</scope>
    <source>
        <strain evidence="1">CBHHK182m</strain>
    </source>
</reference>
<dbReference type="SUPFAM" id="SSF52047">
    <property type="entry name" value="RNI-like"/>
    <property type="match status" value="1"/>
</dbReference>
<sequence>MLGAALLIPELLTEIMLCLPSSIDNKFAFAQVPRFWRGVALDSPLFWSSFSGGGSELDLHRIPVVLSRSGSNTVLHVEFRFTSHSPASKEALKILALYAARIESLDLSIGNGADFLEFTALLGSYVDFPALRTLRLNLKRNEYSKLPRLALKAPQLRTLDLNFISRGAVEWETLLVPSLENIRVYNAGGATVETLSLIFEKCPRAWRVALHEFNLYASNHADDYFEVFARRPLAPALRELELQLEDRDLTRVLKTGFSDVLLPTLTGSIYQGSLEADLATLTEALLPGLGPLLFLQLLDDNDRIELHDDAGHIRRLECWDADATFDGSDTWNYLSGRYDLHKTAREIRVVCT</sequence>
<gene>
    <name evidence="1" type="ORF">B0H16DRAFT_1241266</name>
</gene>
<proteinExistence type="predicted"/>
<evidence type="ECO:0000313" key="1">
    <source>
        <dbReference type="EMBL" id="KAJ7764833.1"/>
    </source>
</evidence>
<protein>
    <recommendedName>
        <fullName evidence="3">F-box domain-containing protein</fullName>
    </recommendedName>
</protein>
<feature type="non-terminal residue" evidence="1">
    <location>
        <position position="352"/>
    </location>
</feature>
<dbReference type="Gene3D" id="3.80.10.10">
    <property type="entry name" value="Ribonuclease Inhibitor"/>
    <property type="match status" value="1"/>
</dbReference>